<evidence type="ECO:0000313" key="1">
    <source>
        <dbReference type="Proteomes" id="UP000887579"/>
    </source>
</evidence>
<evidence type="ECO:0000313" key="2">
    <source>
        <dbReference type="WBParaSite" id="ES5_v2.g29477.t1"/>
    </source>
</evidence>
<dbReference type="WBParaSite" id="ES5_v2.g29477.t1">
    <property type="protein sequence ID" value="ES5_v2.g29477.t1"/>
    <property type="gene ID" value="ES5_v2.g29477"/>
</dbReference>
<protein>
    <submittedName>
        <fullName evidence="2">Uncharacterized protein</fullName>
    </submittedName>
</protein>
<organism evidence="1 2">
    <name type="scientific">Panagrolaimus sp. ES5</name>
    <dbReference type="NCBI Taxonomy" id="591445"/>
    <lineage>
        <taxon>Eukaryota</taxon>
        <taxon>Metazoa</taxon>
        <taxon>Ecdysozoa</taxon>
        <taxon>Nematoda</taxon>
        <taxon>Chromadorea</taxon>
        <taxon>Rhabditida</taxon>
        <taxon>Tylenchina</taxon>
        <taxon>Panagrolaimomorpha</taxon>
        <taxon>Panagrolaimoidea</taxon>
        <taxon>Panagrolaimidae</taxon>
        <taxon>Panagrolaimus</taxon>
    </lineage>
</organism>
<name>A0AC34GIP8_9BILA</name>
<dbReference type="Proteomes" id="UP000887579">
    <property type="component" value="Unplaced"/>
</dbReference>
<proteinExistence type="predicted"/>
<sequence length="142" mass="16089">AIAILNVMAYSYEVYSEPIRRFEYSEATGAAIALIPLIPIPLFGLFALFTSCRVTSMTKWQRFKIAFKSPMKYDIIHEDESGILVTTNQRQITPRYSSAAPGYVLLPQNSAPLAEPETFNEQQLQQQQLNRNSVEIKVVEES</sequence>
<accession>A0AC34GIP8</accession>
<reference evidence="2" key="1">
    <citation type="submission" date="2022-11" db="UniProtKB">
        <authorList>
            <consortium name="WormBaseParasite"/>
        </authorList>
    </citation>
    <scope>IDENTIFICATION</scope>
</reference>